<dbReference type="EMBL" id="JACAZH010000007">
    <property type="protein sequence ID" value="KAF7364378.1"/>
    <property type="molecule type" value="Genomic_DNA"/>
</dbReference>
<keyword evidence="3" id="KW-1185">Reference proteome</keyword>
<dbReference type="OrthoDB" id="3365698at2759"/>
<organism evidence="2 3">
    <name type="scientific">Mycena sanguinolenta</name>
    <dbReference type="NCBI Taxonomy" id="230812"/>
    <lineage>
        <taxon>Eukaryota</taxon>
        <taxon>Fungi</taxon>
        <taxon>Dikarya</taxon>
        <taxon>Basidiomycota</taxon>
        <taxon>Agaricomycotina</taxon>
        <taxon>Agaricomycetes</taxon>
        <taxon>Agaricomycetidae</taxon>
        <taxon>Agaricales</taxon>
        <taxon>Marasmiineae</taxon>
        <taxon>Mycenaceae</taxon>
        <taxon>Mycena</taxon>
    </lineage>
</organism>
<feature type="domain" description="F-box" evidence="1">
    <location>
        <begin position="40"/>
        <end position="91"/>
    </location>
</feature>
<dbReference type="InterPro" id="IPR001810">
    <property type="entry name" value="F-box_dom"/>
</dbReference>
<name>A0A8H7DA07_9AGAR</name>
<evidence type="ECO:0000313" key="3">
    <source>
        <dbReference type="Proteomes" id="UP000623467"/>
    </source>
</evidence>
<dbReference type="AlphaFoldDB" id="A0A8H7DA07"/>
<dbReference type="InterPro" id="IPR036047">
    <property type="entry name" value="F-box-like_dom_sf"/>
</dbReference>
<protein>
    <recommendedName>
        <fullName evidence="1">F-box domain-containing protein</fullName>
    </recommendedName>
</protein>
<dbReference type="Proteomes" id="UP000623467">
    <property type="component" value="Unassembled WGS sequence"/>
</dbReference>
<gene>
    <name evidence="2" type="ORF">MSAN_01098500</name>
</gene>
<evidence type="ECO:0000313" key="2">
    <source>
        <dbReference type="EMBL" id="KAF7364378.1"/>
    </source>
</evidence>
<dbReference type="Pfam" id="PF12937">
    <property type="entry name" value="F-box-like"/>
    <property type="match status" value="1"/>
</dbReference>
<proteinExistence type="predicted"/>
<reference evidence="2" key="1">
    <citation type="submission" date="2020-05" db="EMBL/GenBank/DDBJ databases">
        <title>Mycena genomes resolve the evolution of fungal bioluminescence.</title>
        <authorList>
            <person name="Tsai I.J."/>
        </authorList>
    </citation>
    <scope>NUCLEOTIDE SEQUENCE</scope>
    <source>
        <strain evidence="2">160909Yilan</strain>
    </source>
</reference>
<accession>A0A8H7DA07</accession>
<comment type="caution">
    <text evidence="2">The sequence shown here is derived from an EMBL/GenBank/DDBJ whole genome shotgun (WGS) entry which is preliminary data.</text>
</comment>
<sequence>MPTLDAEISRIQDHLRDLQEKRTGLATLHSQHTGILSPLRRMPPEILYEIFSWTVPLRDVFRAEKSPWILTRVCSGWRAIALSQPSLWSLLVFDFSIEQQYPLKMVLTQIERARWLKVHFFGSEVHVSGPQLALFGLLAEHSARWEELSIQLTSDLVPHMRSLKLPALHRAWVQWDTPESQPAELESVDFLQTATSLVDITVYSEFRFLPTHIPVFRQLTRYDFDAPWKTHRELLKSLPNLHEVRIRRYFDDGVGWAEPSEPIDLLRLRWLYVDYPTCLDYLRAPVLEEIAIAMKIRDTDNTEISRSLERFFVRSSCSPRRLCVQGLLDASITTLLEKYPSITEIDVTDEDEEDENIRRTICSSFLTLFTIPEPTPSQVVLPHITKIGLACETVDVSLFALFLNMLESRWTALGCSLKATELLLSEPTTQPDLAPWERIEMLRQAGLEISLVSGGDASTRVDEWLFRAAWT</sequence>
<dbReference type="SUPFAM" id="SSF81383">
    <property type="entry name" value="F-box domain"/>
    <property type="match status" value="1"/>
</dbReference>
<dbReference type="Gene3D" id="1.20.1280.50">
    <property type="match status" value="1"/>
</dbReference>
<evidence type="ECO:0000259" key="1">
    <source>
        <dbReference type="Pfam" id="PF12937"/>
    </source>
</evidence>